<dbReference type="FunFam" id="3.30.1370.10:FF:000004">
    <property type="entry name" value="Fragile X mental retardation 1, isoform CRA_e"/>
    <property type="match status" value="1"/>
</dbReference>
<proteinExistence type="inferred from homology"/>
<evidence type="ECO:0000256" key="9">
    <source>
        <dbReference type="SAM" id="Phobius"/>
    </source>
</evidence>
<comment type="subcellular location">
    <subcellularLocation>
        <location evidence="1">Cytoplasm</location>
        <location evidence="1">Cytoplasmic ribonucleoprotein granule</location>
    </subcellularLocation>
</comment>
<dbReference type="InterPro" id="IPR047427">
    <property type="entry name" value="Tudor_Agenet_FXR1_rpt2"/>
</dbReference>
<keyword evidence="6 7" id="KW-0694">RNA-binding</keyword>
<keyword evidence="4" id="KW-0517">Myogenesis</keyword>
<dbReference type="Pfam" id="PF17904">
    <property type="entry name" value="KH_9"/>
    <property type="match status" value="1"/>
</dbReference>
<keyword evidence="3" id="KW-0963">Cytoplasm</keyword>
<evidence type="ECO:0000256" key="8">
    <source>
        <dbReference type="SAM" id="MobiDB-lite"/>
    </source>
</evidence>
<dbReference type="GO" id="GO:0043005">
    <property type="term" value="C:neuron projection"/>
    <property type="evidence" value="ECO:0007669"/>
    <property type="project" value="TreeGrafter"/>
</dbReference>
<dbReference type="FunFam" id="2.30.30.140:FF:000001">
    <property type="entry name" value="Fragile X mental retardation 1, isoform CRA_e"/>
    <property type="match status" value="1"/>
</dbReference>
<dbReference type="GO" id="GO:0003730">
    <property type="term" value="F:mRNA 3'-UTR binding"/>
    <property type="evidence" value="ECO:0007669"/>
    <property type="project" value="TreeGrafter"/>
</dbReference>
<evidence type="ECO:0000256" key="5">
    <source>
        <dbReference type="ARBA" id="ARBA00022737"/>
    </source>
</evidence>
<evidence type="ECO:0000313" key="12">
    <source>
        <dbReference type="Proteomes" id="UP000472260"/>
    </source>
</evidence>
<dbReference type="InterPro" id="IPR008395">
    <property type="entry name" value="Agenet-like_dom"/>
</dbReference>
<dbReference type="SMART" id="SM00322">
    <property type="entry name" value="KH"/>
    <property type="match status" value="2"/>
</dbReference>
<dbReference type="PANTHER" id="PTHR10603">
    <property type="entry name" value="FRAGILE X MENTAL RETARDATION SYNDROME-RELATED PROTEIN"/>
    <property type="match status" value="1"/>
</dbReference>
<dbReference type="GO" id="GO:0099577">
    <property type="term" value="P:regulation of translation at presynapse, modulating synaptic transmission"/>
    <property type="evidence" value="ECO:0007669"/>
    <property type="project" value="TreeGrafter"/>
</dbReference>
<dbReference type="Pfam" id="PF12235">
    <property type="entry name" value="FXMRP1_C_core"/>
    <property type="match status" value="1"/>
</dbReference>
<dbReference type="InterPro" id="IPR022034">
    <property type="entry name" value="FMR1-like_C_core"/>
</dbReference>
<evidence type="ECO:0000256" key="7">
    <source>
        <dbReference type="PROSITE-ProRule" id="PRU00117"/>
    </source>
</evidence>
<dbReference type="InterPro" id="IPR004088">
    <property type="entry name" value="KH_dom_type_1"/>
</dbReference>
<evidence type="ECO:0000256" key="1">
    <source>
        <dbReference type="ARBA" id="ARBA00004331"/>
    </source>
</evidence>
<dbReference type="PANTHER" id="PTHR10603:SF6">
    <property type="entry name" value="RNA-BINDING PROTEIN FXR1"/>
    <property type="match status" value="1"/>
</dbReference>
<dbReference type="GO" id="GO:0045727">
    <property type="term" value="P:positive regulation of translation"/>
    <property type="evidence" value="ECO:0007669"/>
    <property type="project" value="TreeGrafter"/>
</dbReference>
<feature type="compositionally biased region" description="Basic and acidic residues" evidence="8">
    <location>
        <begin position="373"/>
        <end position="393"/>
    </location>
</feature>
<dbReference type="Ensembl" id="ENSSANT00000106005.1">
    <property type="protein sequence ID" value="ENSSANP00000099847.1"/>
    <property type="gene ID" value="ENSSANG00000049097.1"/>
</dbReference>
<accession>A0A671SUZ8</accession>
<dbReference type="InterPro" id="IPR036612">
    <property type="entry name" value="KH_dom_type_1_sf"/>
</dbReference>
<feature type="domain" description="Agenet-like" evidence="10">
    <location>
        <begin position="4"/>
        <end position="50"/>
    </location>
</feature>
<name>A0A671SUZ8_9TELE</name>
<reference evidence="11" key="2">
    <citation type="submission" date="2025-09" db="UniProtKB">
        <authorList>
            <consortium name="Ensembl"/>
        </authorList>
    </citation>
    <scope>IDENTIFICATION</scope>
</reference>
<feature type="compositionally biased region" description="Gly residues" evidence="8">
    <location>
        <begin position="396"/>
        <end position="408"/>
    </location>
</feature>
<feature type="transmembrane region" description="Helical" evidence="9">
    <location>
        <begin position="504"/>
        <end position="523"/>
    </location>
</feature>
<dbReference type="FunFam" id="2.30.30.140:FF:000002">
    <property type="entry name" value="Fragile X mental retardation 1, isoform CRA_e"/>
    <property type="match status" value="1"/>
</dbReference>
<dbReference type="Pfam" id="PF05641">
    <property type="entry name" value="Agenet"/>
    <property type="match status" value="1"/>
</dbReference>
<evidence type="ECO:0000256" key="3">
    <source>
        <dbReference type="ARBA" id="ARBA00022490"/>
    </source>
</evidence>
<dbReference type="GO" id="GO:0048170">
    <property type="term" value="P:positive regulation of long-term neuronal synaptic plasticity"/>
    <property type="evidence" value="ECO:0007669"/>
    <property type="project" value="TreeGrafter"/>
</dbReference>
<evidence type="ECO:0000256" key="6">
    <source>
        <dbReference type="ARBA" id="ARBA00022884"/>
    </source>
</evidence>
<dbReference type="InterPro" id="IPR047495">
    <property type="entry name" value="KH_I_FXR1_rpt2"/>
</dbReference>
<keyword evidence="5" id="KW-0677">Repeat</keyword>
<organism evidence="11 12">
    <name type="scientific">Sinocyclocheilus anshuiensis</name>
    <dbReference type="NCBI Taxonomy" id="1608454"/>
    <lineage>
        <taxon>Eukaryota</taxon>
        <taxon>Metazoa</taxon>
        <taxon>Chordata</taxon>
        <taxon>Craniata</taxon>
        <taxon>Vertebrata</taxon>
        <taxon>Euteleostomi</taxon>
        <taxon>Actinopterygii</taxon>
        <taxon>Neopterygii</taxon>
        <taxon>Teleostei</taxon>
        <taxon>Ostariophysi</taxon>
        <taxon>Cypriniformes</taxon>
        <taxon>Cyprinidae</taxon>
        <taxon>Cyprininae</taxon>
        <taxon>Sinocyclocheilus</taxon>
    </lineage>
</organism>
<evidence type="ECO:0000256" key="2">
    <source>
        <dbReference type="ARBA" id="ARBA00006633"/>
    </source>
</evidence>
<dbReference type="CDD" id="cd20475">
    <property type="entry name" value="Tudor_Agenet_FXR1_rpt2"/>
    <property type="match status" value="1"/>
</dbReference>
<dbReference type="GO" id="GO:0043488">
    <property type="term" value="P:regulation of mRNA stability"/>
    <property type="evidence" value="ECO:0007669"/>
    <property type="project" value="TreeGrafter"/>
</dbReference>
<keyword evidence="12" id="KW-1185">Reference proteome</keyword>
<dbReference type="InterPro" id="IPR040148">
    <property type="entry name" value="FMR1"/>
</dbReference>
<dbReference type="SUPFAM" id="SSF54791">
    <property type="entry name" value="Eukaryotic type KH-domain (KH-domain type I)"/>
    <property type="match status" value="2"/>
</dbReference>
<dbReference type="Pfam" id="PF18336">
    <property type="entry name" value="Tudor_FRX1"/>
    <property type="match status" value="1"/>
</dbReference>
<dbReference type="InterPro" id="IPR004087">
    <property type="entry name" value="KH_dom"/>
</dbReference>
<sequence length="529" mass="59856">MEELTVEVRGSNGAYYKGFVKDVHDDSLSVSFENNWQPERQAPFSDVRLPPPADGKKEITEGEEVEIYSRANEQEPCGWWLAKVRMMKGDFYVIEYAACDATYNEIVTFERLRPVNRNKAVTKNTFFKCSVPVPEDLRAACENEQAHKDFKKAVGAIRIVYSPEQSELTVLSTKQLASAFQDEFTVREDLMGLAIGSHGSNIQQARKVPGVTAIELDEDTGTFRVYGETVEAVQKARNYLEFLEDSVQIPRNLVGKVIGKNGKVIQEIVDKAGVVRVRIEGDNDNKLPRQEESISNVQVLLEYHIAYLNEVEQLRLERLQIDEQLRQIGMGYRPVPNRTADKDKGTNSEHSYTSETDSERKEELSDWSMAGEEPERNPRQQRDSRRRAGEGRGRGRGGPGGRGRGSGRGASNSISSVLKDPDRNPYSLLDNTETDQTADTDASDSQMNTNRRRRSRRRRTDEDTTVMDGMSESDNASLSENGLVTVADYISRAESESRQRNPSIYIYIYINSLMFIVIYLDTLRTIMDI</sequence>
<dbReference type="InterPro" id="IPR041560">
    <property type="entry name" value="Tudor_FRM1"/>
</dbReference>
<protein>
    <recommendedName>
        <fullName evidence="10">Agenet-like domain-containing protein</fullName>
    </recommendedName>
</protein>
<dbReference type="Pfam" id="PF16096">
    <property type="entry name" value="FXR_C1"/>
    <property type="match status" value="1"/>
</dbReference>
<dbReference type="GO" id="GO:0045182">
    <property type="term" value="F:translation regulator activity"/>
    <property type="evidence" value="ECO:0007669"/>
    <property type="project" value="TreeGrafter"/>
</dbReference>
<feature type="domain" description="Agenet-like" evidence="10">
    <location>
        <begin position="63"/>
        <end position="115"/>
    </location>
</feature>
<gene>
    <name evidence="11" type="primary">fxr1</name>
</gene>
<feature type="region of interest" description="Disordered" evidence="8">
    <location>
        <begin position="332"/>
        <end position="476"/>
    </location>
</feature>
<dbReference type="Proteomes" id="UP000472260">
    <property type="component" value="Unassembled WGS sequence"/>
</dbReference>
<dbReference type="GO" id="GO:0010494">
    <property type="term" value="C:cytoplasmic stress granule"/>
    <property type="evidence" value="ECO:0007669"/>
    <property type="project" value="TreeGrafter"/>
</dbReference>
<dbReference type="InterPro" id="IPR040472">
    <property type="entry name" value="FMRP_KH0"/>
</dbReference>
<reference evidence="11" key="1">
    <citation type="submission" date="2025-08" db="UniProtKB">
        <authorList>
            <consortium name="Ensembl"/>
        </authorList>
    </citation>
    <scope>IDENTIFICATION</scope>
</reference>
<dbReference type="CDD" id="cd22507">
    <property type="entry name" value="KH_I_FXR1_rpt2"/>
    <property type="match status" value="1"/>
</dbReference>
<dbReference type="Pfam" id="PF00013">
    <property type="entry name" value="KH_1"/>
    <property type="match status" value="2"/>
</dbReference>
<dbReference type="PROSITE" id="PS50084">
    <property type="entry name" value="KH_TYPE_1"/>
    <property type="match status" value="2"/>
</dbReference>
<feature type="compositionally biased region" description="Acidic residues" evidence="8">
    <location>
        <begin position="432"/>
        <end position="442"/>
    </location>
</feature>
<comment type="similarity">
    <text evidence="2">Belongs to the FMR1 family.</text>
</comment>
<dbReference type="GO" id="GO:0098793">
    <property type="term" value="C:presynapse"/>
    <property type="evidence" value="ECO:0007669"/>
    <property type="project" value="GOC"/>
</dbReference>
<dbReference type="GO" id="GO:0051028">
    <property type="term" value="P:mRNA transport"/>
    <property type="evidence" value="ECO:0007669"/>
    <property type="project" value="TreeGrafter"/>
</dbReference>
<evidence type="ECO:0000256" key="4">
    <source>
        <dbReference type="ARBA" id="ARBA00022541"/>
    </source>
</evidence>
<evidence type="ECO:0000259" key="10">
    <source>
        <dbReference type="PROSITE" id="PS51641"/>
    </source>
</evidence>
<dbReference type="PROSITE" id="PS51641">
    <property type="entry name" value="AGENET_LIKE"/>
    <property type="match status" value="2"/>
</dbReference>
<dbReference type="Gene3D" id="3.30.1370.10">
    <property type="entry name" value="K Homology domain, type 1"/>
    <property type="match status" value="2"/>
</dbReference>
<dbReference type="Gene3D" id="2.30.30.140">
    <property type="match status" value="2"/>
</dbReference>
<keyword evidence="9" id="KW-0472">Membrane</keyword>
<evidence type="ECO:0000313" key="11">
    <source>
        <dbReference type="Ensembl" id="ENSSANP00000099847.1"/>
    </source>
</evidence>
<keyword evidence="9" id="KW-0812">Transmembrane</keyword>
<dbReference type="GO" id="GO:0007517">
    <property type="term" value="P:muscle organ development"/>
    <property type="evidence" value="ECO:0007669"/>
    <property type="project" value="UniProtKB-KW"/>
</dbReference>
<dbReference type="InterPro" id="IPR032172">
    <property type="entry name" value="FXR1_C1"/>
</dbReference>
<dbReference type="GO" id="GO:0005634">
    <property type="term" value="C:nucleus"/>
    <property type="evidence" value="ECO:0007669"/>
    <property type="project" value="TreeGrafter"/>
</dbReference>
<dbReference type="AlphaFoldDB" id="A0A671SUZ8"/>
<keyword evidence="9" id="KW-1133">Transmembrane helix</keyword>